<evidence type="ECO:0000313" key="3">
    <source>
        <dbReference type="EMBL" id="KAJ8341158.1"/>
    </source>
</evidence>
<sequence>MPLLITAGSCLHLILQLVELKQKEAEQLAQGQALNPRVRGEQDRAHRLRRTENQKKGKKTTTTFFLFREPHCTPRPVNPSMGADLAQGCKEGMSTQRQSRTTSHDAAAASLVKAATARLSAASASFTELVAGARFTTSQFYLQVSDRERSIDLHVFATLNAREDGGRPTKRSPAYGGLIEDPGFTHKPQPAETFSRGAALVTRGAAAPDL</sequence>
<proteinExistence type="predicted"/>
<comment type="caution">
    <text evidence="3">The sequence shown here is derived from an EMBL/GenBank/DDBJ whole genome shotgun (WGS) entry which is preliminary data.</text>
</comment>
<dbReference type="Proteomes" id="UP001152622">
    <property type="component" value="Chromosome 15"/>
</dbReference>
<keyword evidence="2" id="KW-0732">Signal</keyword>
<name>A0A9Q1IGM6_SYNKA</name>
<gene>
    <name evidence="3" type="ORF">SKAU_G00334490</name>
</gene>
<evidence type="ECO:0000256" key="2">
    <source>
        <dbReference type="SAM" id="SignalP"/>
    </source>
</evidence>
<evidence type="ECO:0000256" key="1">
    <source>
        <dbReference type="SAM" id="MobiDB-lite"/>
    </source>
</evidence>
<feature type="chain" id="PRO_5040163684" evidence="2">
    <location>
        <begin position="26"/>
        <end position="210"/>
    </location>
</feature>
<protein>
    <submittedName>
        <fullName evidence="3">Uncharacterized protein</fullName>
    </submittedName>
</protein>
<feature type="compositionally biased region" description="Basic and acidic residues" evidence="1">
    <location>
        <begin position="38"/>
        <end position="55"/>
    </location>
</feature>
<feature type="region of interest" description="Disordered" evidence="1">
    <location>
        <begin position="164"/>
        <end position="187"/>
    </location>
</feature>
<keyword evidence="4" id="KW-1185">Reference proteome</keyword>
<organism evidence="3 4">
    <name type="scientific">Synaphobranchus kaupii</name>
    <name type="common">Kaup's arrowtooth eel</name>
    <dbReference type="NCBI Taxonomy" id="118154"/>
    <lineage>
        <taxon>Eukaryota</taxon>
        <taxon>Metazoa</taxon>
        <taxon>Chordata</taxon>
        <taxon>Craniata</taxon>
        <taxon>Vertebrata</taxon>
        <taxon>Euteleostomi</taxon>
        <taxon>Actinopterygii</taxon>
        <taxon>Neopterygii</taxon>
        <taxon>Teleostei</taxon>
        <taxon>Anguilliformes</taxon>
        <taxon>Synaphobranchidae</taxon>
        <taxon>Synaphobranchus</taxon>
    </lineage>
</organism>
<dbReference type="AlphaFoldDB" id="A0A9Q1IGM6"/>
<feature type="region of interest" description="Disordered" evidence="1">
    <location>
        <begin position="29"/>
        <end position="57"/>
    </location>
</feature>
<accession>A0A9Q1IGM6</accession>
<dbReference type="EMBL" id="JAINUF010000015">
    <property type="protein sequence ID" value="KAJ8341158.1"/>
    <property type="molecule type" value="Genomic_DNA"/>
</dbReference>
<reference evidence="3" key="1">
    <citation type="journal article" date="2023" name="Science">
        <title>Genome structures resolve the early diversification of teleost fishes.</title>
        <authorList>
            <person name="Parey E."/>
            <person name="Louis A."/>
            <person name="Montfort J."/>
            <person name="Bouchez O."/>
            <person name="Roques C."/>
            <person name="Iampietro C."/>
            <person name="Lluch J."/>
            <person name="Castinel A."/>
            <person name="Donnadieu C."/>
            <person name="Desvignes T."/>
            <person name="Floi Bucao C."/>
            <person name="Jouanno E."/>
            <person name="Wen M."/>
            <person name="Mejri S."/>
            <person name="Dirks R."/>
            <person name="Jansen H."/>
            <person name="Henkel C."/>
            <person name="Chen W.J."/>
            <person name="Zahm M."/>
            <person name="Cabau C."/>
            <person name="Klopp C."/>
            <person name="Thompson A.W."/>
            <person name="Robinson-Rechavi M."/>
            <person name="Braasch I."/>
            <person name="Lecointre G."/>
            <person name="Bobe J."/>
            <person name="Postlethwait J.H."/>
            <person name="Berthelot C."/>
            <person name="Roest Crollius H."/>
            <person name="Guiguen Y."/>
        </authorList>
    </citation>
    <scope>NUCLEOTIDE SEQUENCE</scope>
    <source>
        <strain evidence="3">WJC10195</strain>
    </source>
</reference>
<feature type="signal peptide" evidence="2">
    <location>
        <begin position="1"/>
        <end position="25"/>
    </location>
</feature>
<evidence type="ECO:0000313" key="4">
    <source>
        <dbReference type="Proteomes" id="UP001152622"/>
    </source>
</evidence>